<name>A0A2I1M383_9BIFI</name>
<dbReference type="EMBL" id="PKGU01000004">
    <property type="protein sequence ID" value="PKZ14591.1"/>
    <property type="molecule type" value="Genomic_DNA"/>
</dbReference>
<sequence>MTIKALWKVLHPKLNLPTGRNAMIRTSGGIVLIVEDGVISLVEIKAQYLQDDLHFNAERLPQGITFFPNTRHRKSIPRQIDPAKFSSSFESVINSNKHKIVSLSYTNAGGHVYLWSPNGYSQLK</sequence>
<evidence type="ECO:0000313" key="1">
    <source>
        <dbReference type="EMBL" id="PKZ14591.1"/>
    </source>
</evidence>
<protein>
    <submittedName>
        <fullName evidence="1">Uncharacterized protein</fullName>
    </submittedName>
</protein>
<gene>
    <name evidence="1" type="ORF">CYJ32_06550</name>
</gene>
<accession>A0A2I1M383</accession>
<evidence type="ECO:0000313" key="2">
    <source>
        <dbReference type="Proteomes" id="UP000242263"/>
    </source>
</evidence>
<dbReference type="AlphaFoldDB" id="A0A2I1M383"/>
<dbReference type="RefSeq" id="WP_101541509.1">
    <property type="nucleotide sequence ID" value="NZ_JASODL010000001.1"/>
</dbReference>
<reference evidence="1 2" key="1">
    <citation type="submission" date="2017-12" db="EMBL/GenBank/DDBJ databases">
        <title>Phylogenetic diversity of female urinary microbiome.</title>
        <authorList>
            <person name="Thomas-White K."/>
            <person name="Wolfe A.J."/>
        </authorList>
    </citation>
    <scope>NUCLEOTIDE SEQUENCE [LARGE SCALE GENOMIC DNA]</scope>
    <source>
        <strain evidence="1 2">UMB0064</strain>
    </source>
</reference>
<dbReference type="Proteomes" id="UP000242263">
    <property type="component" value="Unassembled WGS sequence"/>
</dbReference>
<proteinExistence type="predicted"/>
<comment type="caution">
    <text evidence="1">The sequence shown here is derived from an EMBL/GenBank/DDBJ whole genome shotgun (WGS) entry which is preliminary data.</text>
</comment>
<organism evidence="1 2">
    <name type="scientific">Alloscardovia omnicolens</name>
    <dbReference type="NCBI Taxonomy" id="419015"/>
    <lineage>
        <taxon>Bacteria</taxon>
        <taxon>Bacillati</taxon>
        <taxon>Actinomycetota</taxon>
        <taxon>Actinomycetes</taxon>
        <taxon>Bifidobacteriales</taxon>
        <taxon>Bifidobacteriaceae</taxon>
        <taxon>Alloscardovia</taxon>
    </lineage>
</organism>